<organism evidence="2 3">
    <name type="scientific">Piscinibacter sakaiensis</name>
    <name type="common">Ideonella sakaiensis</name>
    <dbReference type="NCBI Taxonomy" id="1547922"/>
    <lineage>
        <taxon>Bacteria</taxon>
        <taxon>Pseudomonadati</taxon>
        <taxon>Pseudomonadota</taxon>
        <taxon>Betaproteobacteria</taxon>
        <taxon>Burkholderiales</taxon>
        <taxon>Sphaerotilaceae</taxon>
        <taxon>Piscinibacter</taxon>
    </lineage>
</organism>
<evidence type="ECO:0000259" key="1">
    <source>
        <dbReference type="Pfam" id="PF13723"/>
    </source>
</evidence>
<dbReference type="OrthoDB" id="9798676at2"/>
<dbReference type="Proteomes" id="UP000037660">
    <property type="component" value="Unassembled WGS sequence"/>
</dbReference>
<dbReference type="SUPFAM" id="SSF53901">
    <property type="entry name" value="Thiolase-like"/>
    <property type="match status" value="1"/>
</dbReference>
<dbReference type="Pfam" id="PF13723">
    <property type="entry name" value="Ketoacyl-synt_2"/>
    <property type="match status" value="1"/>
</dbReference>
<dbReference type="STRING" id="1547922.ISF6_1049"/>
<dbReference type="GO" id="GO:0016746">
    <property type="term" value="F:acyltransferase activity"/>
    <property type="evidence" value="ECO:0007669"/>
    <property type="project" value="InterPro"/>
</dbReference>
<name>A0A0K8NU57_PISS1</name>
<keyword evidence="3" id="KW-1185">Reference proteome</keyword>
<dbReference type="InterPro" id="IPR014030">
    <property type="entry name" value="Ketoacyl_synth_N"/>
</dbReference>
<protein>
    <submittedName>
        <fullName evidence="2">3-oxoacyl-ACP synthase</fullName>
    </submittedName>
</protein>
<reference evidence="3" key="1">
    <citation type="submission" date="2015-07" db="EMBL/GenBank/DDBJ databases">
        <title>Discovery of a poly(ethylene terephthalate assimilation.</title>
        <authorList>
            <person name="Yoshida S."/>
            <person name="Hiraga K."/>
            <person name="Takehana T."/>
            <person name="Taniguchi I."/>
            <person name="Yamaji H."/>
            <person name="Maeda Y."/>
            <person name="Toyohara K."/>
            <person name="Miyamoto K."/>
            <person name="Kimura Y."/>
            <person name="Oda K."/>
        </authorList>
    </citation>
    <scope>NUCLEOTIDE SEQUENCE [LARGE SCALE GENOMIC DNA]</scope>
    <source>
        <strain evidence="3">NBRC 110686 / TISTR 2288 / 201-F6</strain>
    </source>
</reference>
<dbReference type="AlphaFoldDB" id="A0A0K8NU57"/>
<accession>A0A0K8NU57</accession>
<dbReference type="EMBL" id="BBYR01000002">
    <property type="protein sequence ID" value="GAP33794.1"/>
    <property type="molecule type" value="Genomic_DNA"/>
</dbReference>
<sequence length="291" mass="29006">MSVQTPSAPGATPFPGLAVRVAGIGLLGPGLPDWARGAALLREPSAWTLAPTVVPPPARLPATERRRAGAVVKLALAVADEALAAAGADPRALPTVFASSTGDPANCHALCEALAQPQRLVSPTRFTNSVHNAPAGYWHIATQSMQASTSLGAYDASVAAALLEAAAQVVEHGRPVLMVASDVPYPEPLHAKRPVLDSLGLALVLVPEAQAGAGPRLRLRPAGARAPSPCAGAATGEGLDVLRTGIPAGRALPLLQALAALAGEAAAAGPVAETIVEGPPGAALSIAVDGP</sequence>
<gene>
    <name evidence="2" type="ORF">ISF6_1049</name>
</gene>
<feature type="domain" description="Beta-ketoacyl synthase-like N-terminal" evidence="1">
    <location>
        <begin position="54"/>
        <end position="220"/>
    </location>
</feature>
<reference evidence="2 3" key="2">
    <citation type="journal article" date="2016" name="Science">
        <title>A bacterium that degrades and assimilates poly(ethylene terephthalate).</title>
        <authorList>
            <person name="Yoshida S."/>
            <person name="Hiraga K."/>
            <person name="Takehana T."/>
            <person name="Taniguchi I."/>
            <person name="Yamaji H."/>
            <person name="Maeda Y."/>
            <person name="Toyohara K."/>
            <person name="Miyamoto K."/>
            <person name="Kimura Y."/>
            <person name="Oda K."/>
        </authorList>
    </citation>
    <scope>NUCLEOTIDE SEQUENCE [LARGE SCALE GENOMIC DNA]</scope>
    <source>
        <strain evidence="3">NBRC 110686 / TISTR 2288 / 201-F6</strain>
    </source>
</reference>
<dbReference type="Gene3D" id="3.40.47.10">
    <property type="match status" value="1"/>
</dbReference>
<proteinExistence type="predicted"/>
<evidence type="ECO:0000313" key="2">
    <source>
        <dbReference type="EMBL" id="GAP33794.1"/>
    </source>
</evidence>
<dbReference type="InterPro" id="IPR016039">
    <property type="entry name" value="Thiolase-like"/>
</dbReference>
<evidence type="ECO:0000313" key="3">
    <source>
        <dbReference type="Proteomes" id="UP000037660"/>
    </source>
</evidence>
<comment type="caution">
    <text evidence="2">The sequence shown here is derived from an EMBL/GenBank/DDBJ whole genome shotgun (WGS) entry which is preliminary data.</text>
</comment>